<dbReference type="EMBL" id="CP040871">
    <property type="protein sequence ID" value="QDA58221.1"/>
    <property type="molecule type" value="Genomic_DNA"/>
</dbReference>
<proteinExistence type="predicted"/>
<gene>
    <name evidence="3" type="ORF">FHQ07_13340</name>
</gene>
<dbReference type="Proteomes" id="UP000308149">
    <property type="component" value="Chromosome"/>
</dbReference>
<keyword evidence="2" id="KW-0732">Signal</keyword>
<dbReference type="InterPro" id="IPR007939">
    <property type="entry name" value="Cu-R_B_prcur"/>
</dbReference>
<reference evidence="3 4" key="1">
    <citation type="submission" date="2019-06" db="EMBL/GenBank/DDBJ databases">
        <title>Thermomonas aquatica sp. nov., isolated from an industrial wastewater treatment plant.</title>
        <authorList>
            <person name="Jeon J.H."/>
            <person name="Park D.-S."/>
        </authorList>
    </citation>
    <scope>NUCLEOTIDE SEQUENCE [LARGE SCALE GENOMIC DNA]</scope>
    <source>
        <strain evidence="3 4">SY21</strain>
    </source>
</reference>
<evidence type="ECO:0000256" key="2">
    <source>
        <dbReference type="SAM" id="SignalP"/>
    </source>
</evidence>
<sequence>MKTLATGLFGLALLSATPAFAQQADHSKMDHSKMDRAAPAAKAEPARDARAPAAQTAIEHAQMDHSSMGHDMSGMQGMAMPRADGRPATPVPPPTDADRAAAVPPAGGHAMHGTTRQYYVLFNRLEGFDAGPGSGQAWEARGWVGGDRSKLWLRSEGERSGGHAESADLEVLYGRAFARWWEVVAGMRHDFKPGAAQDFVAVGVQGLAPYKFEVAATAYLGRSGQAGARLEVEYETRLSDRWILQPLLELEFHGKDDARRGIGSGLGTAEAGARLRCEVTRQFAPYIGIVHERAFGRTSGMRRAAGEEVRDTRLVAGLRFWF</sequence>
<dbReference type="Pfam" id="PF05275">
    <property type="entry name" value="CopB"/>
    <property type="match status" value="1"/>
</dbReference>
<accession>A0A5B7ZSS0</accession>
<feature type="compositionally biased region" description="Basic and acidic residues" evidence="1">
    <location>
        <begin position="27"/>
        <end position="36"/>
    </location>
</feature>
<dbReference type="GO" id="GO:0005507">
    <property type="term" value="F:copper ion binding"/>
    <property type="evidence" value="ECO:0007669"/>
    <property type="project" value="InterPro"/>
</dbReference>
<feature type="region of interest" description="Disordered" evidence="1">
    <location>
        <begin position="85"/>
        <end position="108"/>
    </location>
</feature>
<evidence type="ECO:0000313" key="4">
    <source>
        <dbReference type="Proteomes" id="UP000308149"/>
    </source>
</evidence>
<dbReference type="AlphaFoldDB" id="A0A5B7ZSS0"/>
<evidence type="ECO:0000256" key="1">
    <source>
        <dbReference type="SAM" id="MobiDB-lite"/>
    </source>
</evidence>
<dbReference type="OrthoDB" id="9778934at2"/>
<feature type="chain" id="PRO_5022820208" evidence="2">
    <location>
        <begin position="22"/>
        <end position="322"/>
    </location>
</feature>
<dbReference type="KEGG" id="thes:FHQ07_13340"/>
<feature type="region of interest" description="Disordered" evidence="1">
    <location>
        <begin position="27"/>
        <end position="47"/>
    </location>
</feature>
<dbReference type="GO" id="GO:0009279">
    <property type="term" value="C:cell outer membrane"/>
    <property type="evidence" value="ECO:0007669"/>
    <property type="project" value="InterPro"/>
</dbReference>
<feature type="signal peptide" evidence="2">
    <location>
        <begin position="1"/>
        <end position="21"/>
    </location>
</feature>
<keyword evidence="4" id="KW-1185">Reference proteome</keyword>
<protein>
    <submittedName>
        <fullName evidence="3">Copper resistance protein B</fullName>
    </submittedName>
</protein>
<dbReference type="RefSeq" id="WP_139717472.1">
    <property type="nucleotide sequence ID" value="NZ_CP040871.1"/>
</dbReference>
<name>A0A5B7ZSS0_9GAMM</name>
<organism evidence="3 4">
    <name type="scientific">Thermomonas aquatica</name>
    <dbReference type="NCBI Taxonomy" id="2202149"/>
    <lineage>
        <taxon>Bacteria</taxon>
        <taxon>Pseudomonadati</taxon>
        <taxon>Pseudomonadota</taxon>
        <taxon>Gammaproteobacteria</taxon>
        <taxon>Lysobacterales</taxon>
        <taxon>Lysobacteraceae</taxon>
        <taxon>Thermomonas</taxon>
    </lineage>
</organism>
<evidence type="ECO:0000313" key="3">
    <source>
        <dbReference type="EMBL" id="QDA58221.1"/>
    </source>
</evidence>
<dbReference type="GO" id="GO:0006878">
    <property type="term" value="P:intracellular copper ion homeostasis"/>
    <property type="evidence" value="ECO:0007669"/>
    <property type="project" value="InterPro"/>
</dbReference>